<dbReference type="InterPro" id="IPR050903">
    <property type="entry name" value="Bact_Chemotaxis_MeTrfase"/>
</dbReference>
<dbReference type="PANTHER" id="PTHR24422">
    <property type="entry name" value="CHEMOTAXIS PROTEIN METHYLTRANSFERASE"/>
    <property type="match status" value="1"/>
</dbReference>
<dbReference type="CDD" id="cd11386">
    <property type="entry name" value="MCP_signal"/>
    <property type="match status" value="1"/>
</dbReference>
<evidence type="ECO:0000313" key="5">
    <source>
        <dbReference type="EMBL" id="KPC49555.1"/>
    </source>
</evidence>
<dbReference type="InterPro" id="IPR013655">
    <property type="entry name" value="PAS_fold_3"/>
</dbReference>
<dbReference type="PROSITE" id="PS50112">
    <property type="entry name" value="PAS"/>
    <property type="match status" value="2"/>
</dbReference>
<dbReference type="Gene3D" id="3.30.450.20">
    <property type="entry name" value="PAS domain"/>
    <property type="match status" value="2"/>
</dbReference>
<feature type="domain" description="Methyl-accepting transducer" evidence="2">
    <location>
        <begin position="251"/>
        <end position="440"/>
    </location>
</feature>
<dbReference type="AlphaFoldDB" id="A0A0N0GL62"/>
<evidence type="ECO:0000256" key="1">
    <source>
        <dbReference type="PROSITE-ProRule" id="PRU00284"/>
    </source>
</evidence>
<dbReference type="InterPro" id="IPR000014">
    <property type="entry name" value="PAS"/>
</dbReference>
<reference evidence="5 6" key="1">
    <citation type="submission" date="2015-07" db="EMBL/GenBank/DDBJ databases">
        <title>Draft genome sequence of the Amantichitinum ursilacus IGB-41, a new chitin-degrading bacterium.</title>
        <authorList>
            <person name="Kirstahler P."/>
            <person name="Guenther M."/>
            <person name="Grumaz C."/>
            <person name="Rupp S."/>
            <person name="Zibek S."/>
            <person name="Sohn K."/>
        </authorList>
    </citation>
    <scope>NUCLEOTIDE SEQUENCE [LARGE SCALE GENOMIC DNA]</scope>
    <source>
        <strain evidence="5 6">IGB-41</strain>
    </source>
</reference>
<evidence type="ECO:0000259" key="3">
    <source>
        <dbReference type="PROSITE" id="PS50112"/>
    </source>
</evidence>
<dbReference type="SUPFAM" id="SSF58104">
    <property type="entry name" value="Methyl-accepting chemotaxis protein (MCP) signaling domain"/>
    <property type="match status" value="1"/>
</dbReference>
<organism evidence="5 6">
    <name type="scientific">Amantichitinum ursilacus</name>
    <dbReference type="NCBI Taxonomy" id="857265"/>
    <lineage>
        <taxon>Bacteria</taxon>
        <taxon>Pseudomonadati</taxon>
        <taxon>Pseudomonadota</taxon>
        <taxon>Betaproteobacteria</taxon>
        <taxon>Neisseriales</taxon>
        <taxon>Chitinibacteraceae</taxon>
        <taxon>Amantichitinum</taxon>
    </lineage>
</organism>
<dbReference type="InterPro" id="IPR004089">
    <property type="entry name" value="MCPsignal_dom"/>
</dbReference>
<dbReference type="PROSITE" id="PS50111">
    <property type="entry name" value="CHEMOTAXIS_TRANSDUC_2"/>
    <property type="match status" value="1"/>
</dbReference>
<dbReference type="GO" id="GO:0007165">
    <property type="term" value="P:signal transduction"/>
    <property type="evidence" value="ECO:0007669"/>
    <property type="project" value="UniProtKB-KW"/>
</dbReference>
<dbReference type="PRINTS" id="PR00260">
    <property type="entry name" value="CHEMTRNSDUCR"/>
</dbReference>
<comment type="caution">
    <text evidence="5">The sequence shown here is derived from an EMBL/GenBank/DDBJ whole genome shotgun (WGS) entry which is preliminary data.</text>
</comment>
<feature type="domain" description="PAC" evidence="4">
    <location>
        <begin position="212"/>
        <end position="266"/>
    </location>
</feature>
<feature type="domain" description="PAS" evidence="3">
    <location>
        <begin position="33"/>
        <end position="63"/>
    </location>
</feature>
<dbReference type="OrthoDB" id="9765776at2"/>
<dbReference type="InterPro" id="IPR004090">
    <property type="entry name" value="Chemotax_Me-accpt_rcpt"/>
</dbReference>
<name>A0A0N0GL62_9NEIS</name>
<dbReference type="STRING" id="857265.WG78_19565"/>
<dbReference type="SMART" id="SM00283">
    <property type="entry name" value="MA"/>
    <property type="match status" value="1"/>
</dbReference>
<feature type="domain" description="PAC" evidence="4">
    <location>
        <begin position="92"/>
        <end position="144"/>
    </location>
</feature>
<dbReference type="InterPro" id="IPR035965">
    <property type="entry name" value="PAS-like_dom_sf"/>
</dbReference>
<gene>
    <name evidence="5" type="primary">bdlA_3</name>
    <name evidence="5" type="ORF">WG78_19565</name>
</gene>
<keyword evidence="6" id="KW-1185">Reference proteome</keyword>
<dbReference type="InterPro" id="IPR001610">
    <property type="entry name" value="PAC"/>
</dbReference>
<accession>A0A0N0GL62</accession>
<keyword evidence="1" id="KW-0807">Transducer</keyword>
<dbReference type="GO" id="GO:0006935">
    <property type="term" value="P:chemotaxis"/>
    <property type="evidence" value="ECO:0007669"/>
    <property type="project" value="InterPro"/>
</dbReference>
<dbReference type="Pfam" id="PF00015">
    <property type="entry name" value="MCPsignal"/>
    <property type="match status" value="1"/>
</dbReference>
<dbReference type="Pfam" id="PF08447">
    <property type="entry name" value="PAS_3"/>
    <property type="match status" value="2"/>
</dbReference>
<dbReference type="SMART" id="SM00091">
    <property type="entry name" value="PAS"/>
    <property type="match status" value="2"/>
</dbReference>
<dbReference type="PROSITE" id="PS50113">
    <property type="entry name" value="PAC"/>
    <property type="match status" value="2"/>
</dbReference>
<dbReference type="SUPFAM" id="SSF55785">
    <property type="entry name" value="PYP-like sensor domain (PAS domain)"/>
    <property type="match status" value="2"/>
</dbReference>
<dbReference type="Proteomes" id="UP000037939">
    <property type="component" value="Unassembled WGS sequence"/>
</dbReference>
<evidence type="ECO:0000313" key="6">
    <source>
        <dbReference type="Proteomes" id="UP000037939"/>
    </source>
</evidence>
<protein>
    <submittedName>
        <fullName evidence="5">Biofilm dispersion protein BdlA</fullName>
    </submittedName>
</protein>
<dbReference type="GO" id="GO:0016020">
    <property type="term" value="C:membrane"/>
    <property type="evidence" value="ECO:0007669"/>
    <property type="project" value="InterPro"/>
</dbReference>
<evidence type="ECO:0000259" key="2">
    <source>
        <dbReference type="PROSITE" id="PS50111"/>
    </source>
</evidence>
<dbReference type="InterPro" id="IPR000700">
    <property type="entry name" value="PAS-assoc_C"/>
</dbReference>
<dbReference type="PATRIC" id="fig|857265.3.peg.4009"/>
<sequence length="440" mass="48233">MFMQKQKAHMQQQGNALAQQKGLLDAINRSMAVIEFNLDGVILDANSNFLQVVGYSLPELAGQHHRVLCEPAYANSPEYQQLWQRLRQGDFVSGKFRRVAKGGRSIWLEASYNPIRDEAGQVIKVVKFAQDVTAVTEEEHEYENKMKAMDRSMAVIEFAPDGTILAANRNFQNTVGYTEAELVGKHHRFLCEPEYTASAAYATFWRRLDNGEYISGLFERRGKQGKVIWLEASYNPMYDEDGKLYKIIKFATDVTAREASIRKDMQLVGTVRSLSSETENVSRDGGVVIQKTFEEMGSIAASAKNAAGVIEALGTQTSRINSIVATIRAIADQTNLLALNAAIEAARAGEAGRGFAVVADEVRKLAERTTQSTAEVASMIASIDNGTASAISSMNEMLAQAEQGLVHATDAGAAIREILASNQKVASMIGQFSMSEASFY</sequence>
<evidence type="ECO:0000259" key="4">
    <source>
        <dbReference type="PROSITE" id="PS50113"/>
    </source>
</evidence>
<dbReference type="Gene3D" id="1.10.287.950">
    <property type="entry name" value="Methyl-accepting chemotaxis protein"/>
    <property type="match status" value="1"/>
</dbReference>
<dbReference type="SMART" id="SM00086">
    <property type="entry name" value="PAC"/>
    <property type="match status" value="2"/>
</dbReference>
<feature type="domain" description="PAS" evidence="3">
    <location>
        <begin position="161"/>
        <end position="185"/>
    </location>
</feature>
<dbReference type="CDD" id="cd00130">
    <property type="entry name" value="PAS"/>
    <property type="match status" value="2"/>
</dbReference>
<dbReference type="NCBIfam" id="TIGR00229">
    <property type="entry name" value="sensory_box"/>
    <property type="match status" value="2"/>
</dbReference>
<proteinExistence type="predicted"/>
<dbReference type="GO" id="GO:0004888">
    <property type="term" value="F:transmembrane signaling receptor activity"/>
    <property type="evidence" value="ECO:0007669"/>
    <property type="project" value="InterPro"/>
</dbReference>
<dbReference type="EMBL" id="LAQT01000036">
    <property type="protein sequence ID" value="KPC49555.1"/>
    <property type="molecule type" value="Genomic_DNA"/>
</dbReference>
<dbReference type="PANTHER" id="PTHR24422:SF10">
    <property type="entry name" value="CHEMOTAXIS PROTEIN METHYLTRANSFERASE 2"/>
    <property type="match status" value="1"/>
</dbReference>